<proteinExistence type="predicted"/>
<dbReference type="PANTHER" id="PTHR10165:SF103">
    <property type="entry name" value="PHOSPHOLIPID PHOSPHATASE HOMOLOG 1.2 HOMOLOG"/>
    <property type="match status" value="1"/>
</dbReference>
<feature type="transmembrane region" description="Helical" evidence="1">
    <location>
        <begin position="123"/>
        <end position="141"/>
    </location>
</feature>
<evidence type="ECO:0000313" key="3">
    <source>
        <dbReference type="WBParaSite" id="PSAMB.scaffold8306size6370.g31227.t1"/>
    </source>
</evidence>
<dbReference type="GO" id="GO:0007165">
    <property type="term" value="P:signal transduction"/>
    <property type="evidence" value="ECO:0007669"/>
    <property type="project" value="TreeGrafter"/>
</dbReference>
<evidence type="ECO:0000256" key="1">
    <source>
        <dbReference type="SAM" id="Phobius"/>
    </source>
</evidence>
<reference evidence="3" key="1">
    <citation type="submission" date="2022-11" db="UniProtKB">
        <authorList>
            <consortium name="WormBaseParasite"/>
        </authorList>
    </citation>
    <scope>IDENTIFICATION</scope>
</reference>
<dbReference type="GO" id="GO:0006644">
    <property type="term" value="P:phospholipid metabolic process"/>
    <property type="evidence" value="ECO:0007669"/>
    <property type="project" value="InterPro"/>
</dbReference>
<sequence>MASSTLVETGEPTREVRWIRLAADILLAGLCGLPSLIMLLFVRPHQRGYFCNDATLSYPYVDGSIPTQMMAIIGFAVAIAVITYCEIMRVVFWESPNRPSPLPYRKVTYHIGQRNIHRVFVRLYKFIGYFTLGAAFSMMFVDVTKYTAGRLRPHFY</sequence>
<keyword evidence="2" id="KW-1185">Reference proteome</keyword>
<dbReference type="Proteomes" id="UP000887566">
    <property type="component" value="Unplaced"/>
</dbReference>
<accession>A0A914XIA1</accession>
<dbReference type="InterPro" id="IPR043216">
    <property type="entry name" value="PAP-like"/>
</dbReference>
<dbReference type="AlphaFoldDB" id="A0A914XIA1"/>
<keyword evidence="1" id="KW-0472">Membrane</keyword>
<dbReference type="GO" id="GO:0005886">
    <property type="term" value="C:plasma membrane"/>
    <property type="evidence" value="ECO:0007669"/>
    <property type="project" value="TreeGrafter"/>
</dbReference>
<name>A0A914XIA1_9BILA</name>
<organism evidence="2 3">
    <name type="scientific">Plectus sambesii</name>
    <dbReference type="NCBI Taxonomy" id="2011161"/>
    <lineage>
        <taxon>Eukaryota</taxon>
        <taxon>Metazoa</taxon>
        <taxon>Ecdysozoa</taxon>
        <taxon>Nematoda</taxon>
        <taxon>Chromadorea</taxon>
        <taxon>Plectida</taxon>
        <taxon>Plectina</taxon>
        <taxon>Plectoidea</taxon>
        <taxon>Plectidae</taxon>
        <taxon>Plectus</taxon>
    </lineage>
</organism>
<evidence type="ECO:0000313" key="2">
    <source>
        <dbReference type="Proteomes" id="UP000887566"/>
    </source>
</evidence>
<dbReference type="WBParaSite" id="PSAMB.scaffold8306size6370.g31227.t1">
    <property type="protein sequence ID" value="PSAMB.scaffold8306size6370.g31227.t1"/>
    <property type="gene ID" value="PSAMB.scaffold8306size6370.g31227"/>
</dbReference>
<feature type="transmembrane region" description="Helical" evidence="1">
    <location>
        <begin position="69"/>
        <end position="92"/>
    </location>
</feature>
<keyword evidence="1" id="KW-1133">Transmembrane helix</keyword>
<keyword evidence="1" id="KW-0812">Transmembrane</keyword>
<dbReference type="GO" id="GO:0008195">
    <property type="term" value="F:phosphatidate phosphatase activity"/>
    <property type="evidence" value="ECO:0007669"/>
    <property type="project" value="TreeGrafter"/>
</dbReference>
<protein>
    <submittedName>
        <fullName evidence="3">Uncharacterized protein</fullName>
    </submittedName>
</protein>
<dbReference type="GO" id="GO:0046839">
    <property type="term" value="P:phospholipid dephosphorylation"/>
    <property type="evidence" value="ECO:0007669"/>
    <property type="project" value="TreeGrafter"/>
</dbReference>
<feature type="transmembrane region" description="Helical" evidence="1">
    <location>
        <begin position="21"/>
        <end position="42"/>
    </location>
</feature>
<dbReference type="PANTHER" id="PTHR10165">
    <property type="entry name" value="LIPID PHOSPHATE PHOSPHATASE"/>
    <property type="match status" value="1"/>
</dbReference>